<evidence type="ECO:0000256" key="4">
    <source>
        <dbReference type="ARBA" id="ARBA00023163"/>
    </source>
</evidence>
<evidence type="ECO:0000313" key="9">
    <source>
        <dbReference type="Proteomes" id="UP000261520"/>
    </source>
</evidence>
<dbReference type="PROSITE" id="PS50252">
    <property type="entry name" value="TBOX_3"/>
    <property type="match status" value="1"/>
</dbReference>
<dbReference type="Ensembl" id="ENSPMGT00000025332.1">
    <property type="protein sequence ID" value="ENSPMGP00000023776.1"/>
    <property type="gene ID" value="ENSPMGG00000019236.1"/>
</dbReference>
<keyword evidence="4" id="KW-0804">Transcription</keyword>
<dbReference type="PANTHER" id="PTHR11267:SF82">
    <property type="entry name" value="T-BOX TRANSCRIPTION FACTOR TBX2"/>
    <property type="match status" value="1"/>
</dbReference>
<dbReference type="STRING" id="409849.ENSPMGP00000023776"/>
<dbReference type="PANTHER" id="PTHR11267">
    <property type="entry name" value="T-BOX PROTEIN-RELATED"/>
    <property type="match status" value="1"/>
</dbReference>
<dbReference type="GO" id="GO:0005634">
    <property type="term" value="C:nucleus"/>
    <property type="evidence" value="ECO:0007669"/>
    <property type="project" value="UniProtKB-SubCell"/>
</dbReference>
<dbReference type="InterPro" id="IPR046360">
    <property type="entry name" value="T-box_DNA-bd"/>
</dbReference>
<dbReference type="PROSITE" id="PS01264">
    <property type="entry name" value="TBOX_2"/>
    <property type="match status" value="1"/>
</dbReference>
<dbReference type="PROSITE" id="PS01283">
    <property type="entry name" value="TBOX_1"/>
    <property type="match status" value="1"/>
</dbReference>
<comment type="caution">
    <text evidence="6">Lacks conserved residue(s) required for the propagation of feature annotation.</text>
</comment>
<dbReference type="SUPFAM" id="SSF49417">
    <property type="entry name" value="p53-like transcription factors"/>
    <property type="match status" value="1"/>
</dbReference>
<reference evidence="8" key="2">
    <citation type="submission" date="2025-09" db="UniProtKB">
        <authorList>
            <consortium name="Ensembl"/>
        </authorList>
    </citation>
    <scope>IDENTIFICATION</scope>
</reference>
<dbReference type="Proteomes" id="UP000261520">
    <property type="component" value="Unplaced"/>
</dbReference>
<evidence type="ECO:0000256" key="1">
    <source>
        <dbReference type="ARBA" id="ARBA00004123"/>
    </source>
</evidence>
<keyword evidence="5 6" id="KW-0539">Nucleus</keyword>
<feature type="domain" description="T-box" evidence="7">
    <location>
        <begin position="81"/>
        <end position="200"/>
    </location>
</feature>
<dbReference type="InterPro" id="IPR018186">
    <property type="entry name" value="TF_T-box_CS"/>
</dbReference>
<dbReference type="GO" id="GO:0000978">
    <property type="term" value="F:RNA polymerase II cis-regulatory region sequence-specific DNA binding"/>
    <property type="evidence" value="ECO:0007669"/>
    <property type="project" value="InterPro"/>
</dbReference>
<comment type="subcellular location">
    <subcellularLocation>
        <location evidence="1 6">Nucleus</location>
    </subcellularLocation>
</comment>
<dbReference type="GO" id="GO:0000785">
    <property type="term" value="C:chromatin"/>
    <property type="evidence" value="ECO:0007669"/>
    <property type="project" value="TreeGrafter"/>
</dbReference>
<evidence type="ECO:0000256" key="6">
    <source>
        <dbReference type="PROSITE-ProRule" id="PRU00201"/>
    </source>
</evidence>
<dbReference type="PRINTS" id="PR00937">
    <property type="entry name" value="TBOX"/>
</dbReference>
<protein>
    <recommendedName>
        <fullName evidence="7">T-box domain-containing protein</fullName>
    </recommendedName>
</protein>
<evidence type="ECO:0000259" key="7">
    <source>
        <dbReference type="PROSITE" id="PS50252"/>
    </source>
</evidence>
<organism evidence="8 9">
    <name type="scientific">Periophthalmus magnuspinnatus</name>
    <dbReference type="NCBI Taxonomy" id="409849"/>
    <lineage>
        <taxon>Eukaryota</taxon>
        <taxon>Metazoa</taxon>
        <taxon>Chordata</taxon>
        <taxon>Craniata</taxon>
        <taxon>Vertebrata</taxon>
        <taxon>Euteleostomi</taxon>
        <taxon>Actinopterygii</taxon>
        <taxon>Neopterygii</taxon>
        <taxon>Teleostei</taxon>
        <taxon>Neoteleostei</taxon>
        <taxon>Acanthomorphata</taxon>
        <taxon>Gobiaria</taxon>
        <taxon>Gobiiformes</taxon>
        <taxon>Gobioidei</taxon>
        <taxon>Gobiidae</taxon>
        <taxon>Oxudercinae</taxon>
        <taxon>Periophthalmus</taxon>
    </lineage>
</organism>
<reference evidence="8" key="1">
    <citation type="submission" date="2025-08" db="UniProtKB">
        <authorList>
            <consortium name="Ensembl"/>
        </authorList>
    </citation>
    <scope>IDENTIFICATION</scope>
</reference>
<dbReference type="Pfam" id="PF00907">
    <property type="entry name" value="T-box"/>
    <property type="match status" value="1"/>
</dbReference>
<dbReference type="GO" id="GO:0001708">
    <property type="term" value="P:cell fate specification"/>
    <property type="evidence" value="ECO:0007669"/>
    <property type="project" value="TreeGrafter"/>
</dbReference>
<dbReference type="GO" id="GO:0000981">
    <property type="term" value="F:DNA-binding transcription factor activity, RNA polymerase II-specific"/>
    <property type="evidence" value="ECO:0007669"/>
    <property type="project" value="TreeGrafter"/>
</dbReference>
<evidence type="ECO:0000313" key="8">
    <source>
        <dbReference type="Ensembl" id="ENSPMGP00000023776.1"/>
    </source>
</evidence>
<keyword evidence="2" id="KW-0805">Transcription regulation</keyword>
<evidence type="ECO:0000256" key="2">
    <source>
        <dbReference type="ARBA" id="ARBA00023015"/>
    </source>
</evidence>
<dbReference type="InterPro" id="IPR008967">
    <property type="entry name" value="p53-like_TF_DNA-bd_sf"/>
</dbReference>
<dbReference type="Gene3D" id="2.60.40.820">
    <property type="entry name" value="Transcription factor, T-box"/>
    <property type="match status" value="1"/>
</dbReference>
<name>A0A3B4B5E0_9GOBI</name>
<accession>A0A3B4B5E0</accession>
<proteinExistence type="predicted"/>
<sequence length="204" mass="22903">MRDTQTSAMAYRPHCVSTPGVSPAASLVRAAPSLVRGAPSLVRGAPSLPEPLLNRTTADPEKHAALRRTQQTPSDDPKVTLEAKNLWKVFHKIETEMVITKSGRRMFPPFKVRVTGLDKEAQYILLMDIVSVDDCRYKFNNSRWTVSGKADPEMPKRMYIHPDSPSKGEHWMSKPVAFHKLKLTNNTSDKHGFVSLNNYNNSCD</sequence>
<evidence type="ECO:0000256" key="3">
    <source>
        <dbReference type="ARBA" id="ARBA00023125"/>
    </source>
</evidence>
<dbReference type="SMART" id="SM00425">
    <property type="entry name" value="TBOX"/>
    <property type="match status" value="1"/>
</dbReference>
<dbReference type="GO" id="GO:0045893">
    <property type="term" value="P:positive regulation of DNA-templated transcription"/>
    <property type="evidence" value="ECO:0007669"/>
    <property type="project" value="InterPro"/>
</dbReference>
<dbReference type="InterPro" id="IPR001699">
    <property type="entry name" value="TF_T-box"/>
</dbReference>
<keyword evidence="3 6" id="KW-0238">DNA-binding</keyword>
<dbReference type="InterPro" id="IPR036960">
    <property type="entry name" value="T-box_sf"/>
</dbReference>
<dbReference type="AlphaFoldDB" id="A0A3B4B5E0"/>
<evidence type="ECO:0000256" key="5">
    <source>
        <dbReference type="ARBA" id="ARBA00023242"/>
    </source>
</evidence>
<keyword evidence="9" id="KW-1185">Reference proteome</keyword>